<dbReference type="EMBL" id="CM037158">
    <property type="protein sequence ID" value="KAH7851261.1"/>
    <property type="molecule type" value="Genomic_DNA"/>
</dbReference>
<organism evidence="1 2">
    <name type="scientific">Vaccinium darrowii</name>
    <dbReference type="NCBI Taxonomy" id="229202"/>
    <lineage>
        <taxon>Eukaryota</taxon>
        <taxon>Viridiplantae</taxon>
        <taxon>Streptophyta</taxon>
        <taxon>Embryophyta</taxon>
        <taxon>Tracheophyta</taxon>
        <taxon>Spermatophyta</taxon>
        <taxon>Magnoliopsida</taxon>
        <taxon>eudicotyledons</taxon>
        <taxon>Gunneridae</taxon>
        <taxon>Pentapetalae</taxon>
        <taxon>asterids</taxon>
        <taxon>Ericales</taxon>
        <taxon>Ericaceae</taxon>
        <taxon>Vaccinioideae</taxon>
        <taxon>Vaccinieae</taxon>
        <taxon>Vaccinium</taxon>
    </lineage>
</organism>
<evidence type="ECO:0000313" key="2">
    <source>
        <dbReference type="Proteomes" id="UP000828048"/>
    </source>
</evidence>
<sequence>MAQTKPMVFDDNLSDRLRSFHLTEEEQSEIALLSEDVKASKEECRTSIFGKIISQKAVNFSGLRSTMEMVWGYPKNFRVLEIGNGIYQFILPSETAVIRILNGKPWYFNNNFLVLERWNPNIQPHLYKFNLTPIWIRIWGLPIQCVSKEVGLKLGSRIGYADDVAIPVTGSKNGRFVRVRVHMDVTLPLKRGCLVKLGTIKPFGVEFRYERLPNFCRYCGMPGRRKSPPPLASLRPVEDPNREGSVNSGVIADNHPNPSISEHSTKEGKKDNLLSNSVDLAHEEMLTEFRNPEKYPDLARSHTPFDPLKDITPAQEKALQIWQAKNSKTTTTLSPTSLAQNLLPEISPPFPQPVSFITQSPFHTSITFGSPLTPSIILSTSPLLPNSQPKSSNLKAPFPQLSYNPVHPLTLPASGQSVQPLNTTDETISLSSTLKSSTDIDLVDALVSELNPKRKYTRRCNKENNPKSQTLSKPNPYVSKSKKPVNASKRARLSRNSYQTW</sequence>
<reference evidence="1 2" key="1">
    <citation type="journal article" date="2021" name="Hortic Res">
        <title>High-quality reference genome and annotation aids understanding of berry development for evergreen blueberry (Vaccinium darrowii).</title>
        <authorList>
            <person name="Yu J."/>
            <person name="Hulse-Kemp A.M."/>
            <person name="Babiker E."/>
            <person name="Staton M."/>
        </authorList>
    </citation>
    <scope>NUCLEOTIDE SEQUENCE [LARGE SCALE GENOMIC DNA]</scope>
    <source>
        <strain evidence="2">cv. NJ 8807/NJ 8810</strain>
        <tissue evidence="1">Young leaf</tissue>
    </source>
</reference>
<comment type="caution">
    <text evidence="1">The sequence shown here is derived from an EMBL/GenBank/DDBJ whole genome shotgun (WGS) entry which is preliminary data.</text>
</comment>
<accession>A0ACB7YCK1</accession>
<dbReference type="Proteomes" id="UP000828048">
    <property type="component" value="Chromosome 8"/>
</dbReference>
<evidence type="ECO:0000313" key="1">
    <source>
        <dbReference type="EMBL" id="KAH7851261.1"/>
    </source>
</evidence>
<protein>
    <submittedName>
        <fullName evidence="1">Uncharacterized protein</fullName>
    </submittedName>
</protein>
<gene>
    <name evidence="1" type="ORF">Vadar_009169</name>
</gene>
<keyword evidence="2" id="KW-1185">Reference proteome</keyword>
<name>A0ACB7YCK1_9ERIC</name>
<proteinExistence type="predicted"/>